<evidence type="ECO:0008006" key="4">
    <source>
        <dbReference type="Google" id="ProtNLM"/>
    </source>
</evidence>
<feature type="transmembrane region" description="Helical" evidence="1">
    <location>
        <begin position="35"/>
        <end position="53"/>
    </location>
</feature>
<proteinExistence type="predicted"/>
<keyword evidence="2" id="KW-0732">Signal</keyword>
<name>A0AAU7JMH4_9HYPH</name>
<dbReference type="PROSITE" id="PS51318">
    <property type="entry name" value="TAT"/>
    <property type="match status" value="1"/>
</dbReference>
<evidence type="ECO:0000256" key="1">
    <source>
        <dbReference type="SAM" id="Phobius"/>
    </source>
</evidence>
<keyword evidence="1" id="KW-1133">Transmembrane helix</keyword>
<feature type="chain" id="PRO_5043896539" description="Lectin-like protein BA14k" evidence="2">
    <location>
        <begin position="31"/>
        <end position="100"/>
    </location>
</feature>
<organism evidence="3">
    <name type="scientific">Alsobacter sp. KACC 23698</name>
    <dbReference type="NCBI Taxonomy" id="3149229"/>
    <lineage>
        <taxon>Bacteria</taxon>
        <taxon>Pseudomonadati</taxon>
        <taxon>Pseudomonadota</taxon>
        <taxon>Alphaproteobacteria</taxon>
        <taxon>Hyphomicrobiales</taxon>
        <taxon>Alsobacteraceae</taxon>
        <taxon>Alsobacter</taxon>
    </lineage>
</organism>
<feature type="signal peptide" evidence="2">
    <location>
        <begin position="1"/>
        <end position="30"/>
    </location>
</feature>
<sequence length="100" mass="10522">MTSHRTNRSRFLAAAAIALAAAAFGAPAQARDGQNGALFGGLAAGAVLGGVVANSMNRGPVYREVEAPPPVVYEECRRVRRPLFDEYGAVAGYRTVRVCD</sequence>
<keyword evidence="1" id="KW-0812">Transmembrane</keyword>
<protein>
    <recommendedName>
        <fullName evidence="4">Lectin-like protein BA14k</fullName>
    </recommendedName>
</protein>
<dbReference type="EMBL" id="CP157484">
    <property type="protein sequence ID" value="XBO41427.1"/>
    <property type="molecule type" value="Genomic_DNA"/>
</dbReference>
<evidence type="ECO:0000256" key="2">
    <source>
        <dbReference type="SAM" id="SignalP"/>
    </source>
</evidence>
<gene>
    <name evidence="3" type="ORF">ABEG18_11920</name>
</gene>
<dbReference type="RefSeq" id="WP_406858281.1">
    <property type="nucleotide sequence ID" value="NZ_CP157484.1"/>
</dbReference>
<evidence type="ECO:0000313" key="3">
    <source>
        <dbReference type="EMBL" id="XBO41427.1"/>
    </source>
</evidence>
<reference evidence="3" key="1">
    <citation type="submission" date="2024-05" db="EMBL/GenBank/DDBJ databases">
        <authorList>
            <person name="Kim S."/>
            <person name="Heo J."/>
            <person name="Choi H."/>
            <person name="Choi Y."/>
            <person name="Kwon S.-W."/>
            <person name="Kim Y."/>
        </authorList>
    </citation>
    <scope>NUCLEOTIDE SEQUENCE</scope>
    <source>
        <strain evidence="3">KACC 23698</strain>
    </source>
</reference>
<keyword evidence="1" id="KW-0472">Membrane</keyword>
<dbReference type="InterPro" id="IPR006311">
    <property type="entry name" value="TAT_signal"/>
</dbReference>
<dbReference type="AlphaFoldDB" id="A0AAU7JMH4"/>
<accession>A0AAU7JMH4</accession>